<comment type="caution">
    <text evidence="1">The sequence shown here is derived from an EMBL/GenBank/DDBJ whole genome shotgun (WGS) entry which is preliminary data.</text>
</comment>
<reference evidence="1" key="2">
    <citation type="journal article" date="2014" name="ISME J.">
        <title>Microbial stratification in low pH oxic and suboxic macroscopic growths along an acid mine drainage.</title>
        <authorList>
            <person name="Mendez-Garcia C."/>
            <person name="Mesa V."/>
            <person name="Sprenger R.R."/>
            <person name="Richter M."/>
            <person name="Diez M.S."/>
            <person name="Solano J."/>
            <person name="Bargiela R."/>
            <person name="Golyshina O.V."/>
            <person name="Manteca A."/>
            <person name="Ramos J.L."/>
            <person name="Gallego J.R."/>
            <person name="Llorente I."/>
            <person name="Martins Dos Santos V.A."/>
            <person name="Jensen O.N."/>
            <person name="Pelaez A.I."/>
            <person name="Sanchez J."/>
            <person name="Ferrer M."/>
        </authorList>
    </citation>
    <scope>NUCLEOTIDE SEQUENCE</scope>
</reference>
<dbReference type="PANTHER" id="PTHR43784:SF2">
    <property type="entry name" value="GDSL-LIKE LIPASE_ACYLHYDROLASE, PUTATIVE (AFU_ORTHOLOGUE AFUA_2G00820)-RELATED"/>
    <property type="match status" value="1"/>
</dbReference>
<dbReference type="PANTHER" id="PTHR43784">
    <property type="entry name" value="GDSL-LIKE LIPASE/ACYLHYDROLASE, PUTATIVE (AFU_ORTHOLOGUE AFUA_2G00820)-RELATED"/>
    <property type="match status" value="1"/>
</dbReference>
<dbReference type="InterPro" id="IPR053140">
    <property type="entry name" value="GDSL_Rv0518-like"/>
</dbReference>
<protein>
    <recommendedName>
        <fullName evidence="2">Lipolytic protein G-D-S-L family</fullName>
    </recommendedName>
</protein>
<feature type="non-terminal residue" evidence="1">
    <location>
        <position position="1"/>
    </location>
</feature>
<dbReference type="SUPFAM" id="SSF52266">
    <property type="entry name" value="SGNH hydrolase"/>
    <property type="match status" value="1"/>
</dbReference>
<evidence type="ECO:0008006" key="2">
    <source>
        <dbReference type="Google" id="ProtNLM"/>
    </source>
</evidence>
<dbReference type="AlphaFoldDB" id="T1CG83"/>
<gene>
    <name evidence="1" type="ORF">B1A_00480</name>
</gene>
<dbReference type="EMBL" id="AUZX01000361">
    <property type="protein sequence ID" value="EQD80823.1"/>
    <property type="molecule type" value="Genomic_DNA"/>
</dbReference>
<evidence type="ECO:0000313" key="1">
    <source>
        <dbReference type="EMBL" id="EQD80823.1"/>
    </source>
</evidence>
<name>T1CG83_9ZZZZ</name>
<accession>T1CG83</accession>
<reference evidence="1" key="1">
    <citation type="submission" date="2013-08" db="EMBL/GenBank/DDBJ databases">
        <authorList>
            <person name="Mendez C."/>
            <person name="Richter M."/>
            <person name="Ferrer M."/>
            <person name="Sanchez J."/>
        </authorList>
    </citation>
    <scope>NUCLEOTIDE SEQUENCE</scope>
</reference>
<sequence>ELGLSPVRFAEVTVAASSPTGVLEAGTVHVVTFRGKRGGVIPTGKAWVSDPIDMKVHRFENLAISVYYPSGATPAGQLKHVWVSPPGNHVTQVVWPQGSRPQAPELANGVEVSTAKPRPVLVAFGDSITKGFCSTPGMHLGYPEQLARLLAAQSADRRWVIINS</sequence>
<organism evidence="1">
    <name type="scientific">mine drainage metagenome</name>
    <dbReference type="NCBI Taxonomy" id="410659"/>
    <lineage>
        <taxon>unclassified sequences</taxon>
        <taxon>metagenomes</taxon>
        <taxon>ecological metagenomes</taxon>
    </lineage>
</organism>
<feature type="non-terminal residue" evidence="1">
    <location>
        <position position="164"/>
    </location>
</feature>
<proteinExistence type="predicted"/>